<accession>A0A1J4QCX7</accession>
<evidence type="ECO:0000313" key="2">
    <source>
        <dbReference type="EMBL" id="OIN08548.1"/>
    </source>
</evidence>
<dbReference type="OrthoDB" id="187903at2"/>
<feature type="domain" description="N-acetyltransferase" evidence="1">
    <location>
        <begin position="5"/>
        <end position="196"/>
    </location>
</feature>
<dbReference type="EMBL" id="MDKE01000027">
    <property type="protein sequence ID" value="OIN08548.1"/>
    <property type="molecule type" value="Genomic_DNA"/>
</dbReference>
<gene>
    <name evidence="2" type="ORF">BFR47_15450</name>
</gene>
<dbReference type="SUPFAM" id="SSF55729">
    <property type="entry name" value="Acyl-CoA N-acyltransferases (Nat)"/>
    <property type="match status" value="1"/>
</dbReference>
<dbReference type="InterPro" id="IPR016181">
    <property type="entry name" value="Acyl_CoA_acyltransferase"/>
</dbReference>
<proteinExistence type="predicted"/>
<name>A0A1J4QCX7_9GAMM</name>
<dbReference type="Pfam" id="PF00583">
    <property type="entry name" value="Acetyltransf_1"/>
    <property type="match status" value="1"/>
</dbReference>
<reference evidence="2 3" key="1">
    <citation type="submission" date="2016-07" db="EMBL/GenBank/DDBJ databases">
        <title>Draft Genome Sequence of Oceanisphaera psychrotolerans, isolated from coastal sediment samples.</title>
        <authorList>
            <person name="Zhuo S."/>
            <person name="Ruan Z."/>
        </authorList>
    </citation>
    <scope>NUCLEOTIDE SEQUENCE [LARGE SCALE GENOMIC DNA]</scope>
    <source>
        <strain evidence="2 3">LAM-WHM-ZC</strain>
    </source>
</reference>
<keyword evidence="3" id="KW-1185">Reference proteome</keyword>
<sequence>MSQPVHILTVTGKTLAPWLDRLAELRIRVFRDFPYLYDGDPVYEADYLSTYLDTDHSVCVLALDGDRLVGASTGLPLSHETAAFRRPFVEQGLDTDRIFYCAESVLLPAYRGQGLYKAFFNGREAHARQLGGFQQAAFCAVVRPAEHPLRPSGYRSLEPVWQHFGYRPEPGLRARFGWKDIDQPQETDKPMQFYLKPLETSR</sequence>
<dbReference type="Proteomes" id="UP000243073">
    <property type="component" value="Unassembled WGS sequence"/>
</dbReference>
<evidence type="ECO:0000259" key="1">
    <source>
        <dbReference type="PROSITE" id="PS51186"/>
    </source>
</evidence>
<keyword evidence="2" id="KW-0808">Transferase</keyword>
<dbReference type="AlphaFoldDB" id="A0A1J4QCX7"/>
<dbReference type="InterPro" id="IPR000182">
    <property type="entry name" value="GNAT_dom"/>
</dbReference>
<dbReference type="PROSITE" id="PS51186">
    <property type="entry name" value="GNAT"/>
    <property type="match status" value="1"/>
</dbReference>
<dbReference type="GO" id="GO:0016747">
    <property type="term" value="F:acyltransferase activity, transferring groups other than amino-acyl groups"/>
    <property type="evidence" value="ECO:0007669"/>
    <property type="project" value="InterPro"/>
</dbReference>
<organism evidence="2 3">
    <name type="scientific">Oceanisphaera psychrotolerans</name>
    <dbReference type="NCBI Taxonomy" id="1414654"/>
    <lineage>
        <taxon>Bacteria</taxon>
        <taxon>Pseudomonadati</taxon>
        <taxon>Pseudomonadota</taxon>
        <taxon>Gammaproteobacteria</taxon>
        <taxon>Aeromonadales</taxon>
        <taxon>Aeromonadaceae</taxon>
        <taxon>Oceanisphaera</taxon>
    </lineage>
</organism>
<dbReference type="STRING" id="1414654.BFR47_15450"/>
<dbReference type="RefSeq" id="WP_071473063.1">
    <property type="nucleotide sequence ID" value="NZ_MDKE01000027.1"/>
</dbReference>
<protein>
    <submittedName>
        <fullName evidence="2">GNAT family N-acetyltransferase</fullName>
    </submittedName>
</protein>
<dbReference type="Gene3D" id="3.40.630.30">
    <property type="match status" value="1"/>
</dbReference>
<evidence type="ECO:0000313" key="3">
    <source>
        <dbReference type="Proteomes" id="UP000243073"/>
    </source>
</evidence>
<comment type="caution">
    <text evidence="2">The sequence shown here is derived from an EMBL/GenBank/DDBJ whole genome shotgun (WGS) entry which is preliminary data.</text>
</comment>